<feature type="transmembrane region" description="Helical" evidence="1">
    <location>
        <begin position="100"/>
        <end position="127"/>
    </location>
</feature>
<evidence type="ECO:0000256" key="1">
    <source>
        <dbReference type="SAM" id="Phobius"/>
    </source>
</evidence>
<reference evidence="2 3" key="1">
    <citation type="submission" date="2019-07" db="EMBL/GenBank/DDBJ databases">
        <authorList>
            <person name="Jastrzebski P J."/>
            <person name="Paukszto L."/>
            <person name="Jastrzebski P J."/>
        </authorList>
    </citation>
    <scope>NUCLEOTIDE SEQUENCE [LARGE SCALE GENOMIC DNA]</scope>
    <source>
        <strain evidence="2 3">WMS-il1</strain>
    </source>
</reference>
<dbReference type="Proteomes" id="UP000321570">
    <property type="component" value="Unassembled WGS sequence"/>
</dbReference>
<evidence type="ECO:0000313" key="3">
    <source>
        <dbReference type="Proteomes" id="UP000321570"/>
    </source>
</evidence>
<dbReference type="EMBL" id="CABIJS010000123">
    <property type="protein sequence ID" value="VUZ44121.1"/>
    <property type="molecule type" value="Genomic_DNA"/>
</dbReference>
<dbReference type="Gene3D" id="3.40.190.10">
    <property type="entry name" value="Periplasmic binding protein-like II"/>
    <property type="match status" value="2"/>
</dbReference>
<dbReference type="SUPFAM" id="SSF53850">
    <property type="entry name" value="Periplasmic binding protein-like II"/>
    <property type="match status" value="1"/>
</dbReference>
<dbReference type="AlphaFoldDB" id="A0A564YA42"/>
<keyword evidence="1" id="KW-0472">Membrane</keyword>
<sequence>MALYTSELKGKYAFVLESVMNEYHNNREPCDTMMVGGAFGNYGYGIALPRHSPMREVLSDAVLRLREAQVIANLRKKWWIERGQCNVAADAERSVANALALINVAGVFHILTGGLLLALLVAALELTRHLRWHRRNRERKQLNDLLSSDTLKVDPNVDNLDADPWTMQ</sequence>
<evidence type="ECO:0008006" key="4">
    <source>
        <dbReference type="Google" id="ProtNLM"/>
    </source>
</evidence>
<evidence type="ECO:0000313" key="2">
    <source>
        <dbReference type="EMBL" id="VUZ44121.1"/>
    </source>
</evidence>
<proteinExistence type="predicted"/>
<accession>A0A564YA42</accession>
<organism evidence="2 3">
    <name type="scientific">Hymenolepis diminuta</name>
    <name type="common">Rat tapeworm</name>
    <dbReference type="NCBI Taxonomy" id="6216"/>
    <lineage>
        <taxon>Eukaryota</taxon>
        <taxon>Metazoa</taxon>
        <taxon>Spiralia</taxon>
        <taxon>Lophotrochozoa</taxon>
        <taxon>Platyhelminthes</taxon>
        <taxon>Cestoda</taxon>
        <taxon>Eucestoda</taxon>
        <taxon>Cyclophyllidea</taxon>
        <taxon>Hymenolepididae</taxon>
        <taxon>Hymenolepis</taxon>
    </lineage>
</organism>
<dbReference type="InterPro" id="IPR015683">
    <property type="entry name" value="Ionotropic_Glu_rcpt"/>
</dbReference>
<keyword evidence="1" id="KW-1133">Transmembrane helix</keyword>
<keyword evidence="1" id="KW-0812">Transmembrane</keyword>
<name>A0A564YA42_HYMDI</name>
<gene>
    <name evidence="2" type="ORF">WMSIL1_LOCUS4669</name>
</gene>
<dbReference type="PANTHER" id="PTHR18966">
    <property type="entry name" value="IONOTROPIC GLUTAMATE RECEPTOR"/>
    <property type="match status" value="1"/>
</dbReference>
<protein>
    <recommendedName>
        <fullName evidence="4">Ionotropic glutamate receptor C-terminal domain-containing protein</fullName>
    </recommendedName>
</protein>
<keyword evidence="3" id="KW-1185">Reference proteome</keyword>